<dbReference type="EMBL" id="BKCJ010000518">
    <property type="protein sequence ID" value="GEU33921.1"/>
    <property type="molecule type" value="Genomic_DNA"/>
</dbReference>
<organism evidence="2">
    <name type="scientific">Tanacetum cinerariifolium</name>
    <name type="common">Dalmatian daisy</name>
    <name type="synonym">Chrysanthemum cinerariifolium</name>
    <dbReference type="NCBI Taxonomy" id="118510"/>
    <lineage>
        <taxon>Eukaryota</taxon>
        <taxon>Viridiplantae</taxon>
        <taxon>Streptophyta</taxon>
        <taxon>Embryophyta</taxon>
        <taxon>Tracheophyta</taxon>
        <taxon>Spermatophyta</taxon>
        <taxon>Magnoliopsida</taxon>
        <taxon>eudicotyledons</taxon>
        <taxon>Gunneridae</taxon>
        <taxon>Pentapetalae</taxon>
        <taxon>asterids</taxon>
        <taxon>campanulids</taxon>
        <taxon>Asterales</taxon>
        <taxon>Asteraceae</taxon>
        <taxon>Asteroideae</taxon>
        <taxon>Anthemideae</taxon>
        <taxon>Anthemidinae</taxon>
        <taxon>Tanacetum</taxon>
    </lineage>
</organism>
<sequence length="458" mass="53721">MVDQTKVDEDLHGTPVDATCYRGMIGPSYYGFEFNKIPLYYDNESAIAFCGNNVQHLRLKHIDVRRTYCGSVVNYNDQPQDDDAPSKENSTWFKQPLRPPTLNPEWNTDKVADDGPEQPWLQDLLNAEKPPLTFDDLMSTPIDFSTFAMNHLKLDKLIKADLVGPVYKLLKGTCKTSIELEYNMDQCYNALTDKLDWTNLEEMSNWNFPLGTKTTIILHITNQHDVYSTMKILSVVSEKIDKQFGYGYLEEIVMMRADRKLYTFKEGDFLRLYLNDIEDMILLHVQHPLFNLKGDEIVDLVATLRMFTQSLVNKKRVEDVQLGVESYQKKLNITKPQKDFPKISAKEPYTTSYDLKEVVYENSSKHKRLMRVDELYKFFDKTLKFVRETLHYRLLNFKLGYNTNMPRRKWTDKDQNQTKIMANLIDKQLLERQITLNLERLVGGRELETDYRIMTWTV</sequence>
<name>A0A6L2JAM2_TANCI</name>
<accession>A0A6L2JAM2</accession>
<evidence type="ECO:0000256" key="1">
    <source>
        <dbReference type="SAM" id="MobiDB-lite"/>
    </source>
</evidence>
<protein>
    <submittedName>
        <fullName evidence="2">Uncharacterized protein</fullName>
    </submittedName>
</protein>
<dbReference type="AlphaFoldDB" id="A0A6L2JAM2"/>
<comment type="caution">
    <text evidence="2">The sequence shown here is derived from an EMBL/GenBank/DDBJ whole genome shotgun (WGS) entry which is preliminary data.</text>
</comment>
<evidence type="ECO:0000313" key="2">
    <source>
        <dbReference type="EMBL" id="GEU33921.1"/>
    </source>
</evidence>
<proteinExistence type="predicted"/>
<reference evidence="2" key="1">
    <citation type="journal article" date="2019" name="Sci. Rep.">
        <title>Draft genome of Tanacetum cinerariifolium, the natural source of mosquito coil.</title>
        <authorList>
            <person name="Yamashiro T."/>
            <person name="Shiraishi A."/>
            <person name="Satake H."/>
            <person name="Nakayama K."/>
        </authorList>
    </citation>
    <scope>NUCLEOTIDE SEQUENCE</scope>
</reference>
<feature type="region of interest" description="Disordered" evidence="1">
    <location>
        <begin position="77"/>
        <end position="113"/>
    </location>
</feature>
<gene>
    <name evidence="2" type="ORF">Tci_005899</name>
</gene>